<dbReference type="GO" id="GO:0008168">
    <property type="term" value="F:methyltransferase activity"/>
    <property type="evidence" value="ECO:0007669"/>
    <property type="project" value="UniProtKB-KW"/>
</dbReference>
<sequence length="245" mass="26499">MTGTTEGRPTRQAADSAFARARHETVRYHEEFYASAAVGQPGTWMEEPDQLMVDALERLPQRGTVTAYDLGAGIGRHTLPMLSRLPAGSEVYAVDLLQSALDRISSATVPQDGTTLHTVQSDLADFTFQTAADLIIVFSAIEHLPDEGAIRVLLERIRAALNPGGVVAAGIIADRFEVREDGTPRAALLESGLSAATAADLLADVFGAFSVDYLRSNLAEVDEERDGERYTLRSTLVTFLAKKHQ</sequence>
<dbReference type="InterPro" id="IPR029063">
    <property type="entry name" value="SAM-dependent_MTases_sf"/>
</dbReference>
<protein>
    <submittedName>
        <fullName evidence="3">Class I SAM-dependent methyltransferase</fullName>
    </submittedName>
</protein>
<comment type="caution">
    <text evidence="3">The sequence shown here is derived from an EMBL/GenBank/DDBJ whole genome shotgun (WGS) entry which is preliminary data.</text>
</comment>
<keyword evidence="3" id="KW-0489">Methyltransferase</keyword>
<dbReference type="PANTHER" id="PTHR43861">
    <property type="entry name" value="TRANS-ACONITATE 2-METHYLTRANSFERASE-RELATED"/>
    <property type="match status" value="1"/>
</dbReference>
<dbReference type="Pfam" id="PF13649">
    <property type="entry name" value="Methyltransf_25"/>
    <property type="match status" value="1"/>
</dbReference>
<dbReference type="EMBL" id="JBHSWH010000001">
    <property type="protein sequence ID" value="MFC6707043.1"/>
    <property type="molecule type" value="Genomic_DNA"/>
</dbReference>
<reference evidence="4" key="1">
    <citation type="journal article" date="2019" name="Int. J. Syst. Evol. Microbiol.">
        <title>The Global Catalogue of Microorganisms (GCM) 10K type strain sequencing project: providing services to taxonomists for standard genome sequencing and annotation.</title>
        <authorList>
            <consortium name="The Broad Institute Genomics Platform"/>
            <consortium name="The Broad Institute Genome Sequencing Center for Infectious Disease"/>
            <person name="Wu L."/>
            <person name="Ma J."/>
        </authorList>
    </citation>
    <scope>NUCLEOTIDE SEQUENCE [LARGE SCALE GENOMIC DNA]</scope>
    <source>
        <strain evidence="4">CCUG 58127</strain>
    </source>
</reference>
<keyword evidence="4" id="KW-1185">Reference proteome</keyword>
<feature type="domain" description="Methyltransferase" evidence="2">
    <location>
        <begin position="69"/>
        <end position="165"/>
    </location>
</feature>
<accession>A0ABW2AJN6</accession>
<dbReference type="InterPro" id="IPR041698">
    <property type="entry name" value="Methyltransf_25"/>
</dbReference>
<dbReference type="Gene3D" id="3.40.50.150">
    <property type="entry name" value="Vaccinia Virus protein VP39"/>
    <property type="match status" value="1"/>
</dbReference>
<proteinExistence type="predicted"/>
<dbReference type="CDD" id="cd02440">
    <property type="entry name" value="AdoMet_MTases"/>
    <property type="match status" value="1"/>
</dbReference>
<name>A0ABW2AJN6_9MICO</name>
<organism evidence="3 4">
    <name type="scientific">Flexivirga alba</name>
    <dbReference type="NCBI Taxonomy" id="702742"/>
    <lineage>
        <taxon>Bacteria</taxon>
        <taxon>Bacillati</taxon>
        <taxon>Actinomycetota</taxon>
        <taxon>Actinomycetes</taxon>
        <taxon>Micrococcales</taxon>
        <taxon>Dermacoccaceae</taxon>
        <taxon>Flexivirga</taxon>
    </lineage>
</organism>
<gene>
    <name evidence="3" type="ORF">ACFQDH_17740</name>
</gene>
<evidence type="ECO:0000313" key="3">
    <source>
        <dbReference type="EMBL" id="MFC6707043.1"/>
    </source>
</evidence>
<keyword evidence="1" id="KW-0808">Transferase</keyword>
<dbReference type="SUPFAM" id="SSF53335">
    <property type="entry name" value="S-adenosyl-L-methionine-dependent methyltransferases"/>
    <property type="match status" value="1"/>
</dbReference>
<evidence type="ECO:0000259" key="2">
    <source>
        <dbReference type="Pfam" id="PF13649"/>
    </source>
</evidence>
<dbReference type="RefSeq" id="WP_382403713.1">
    <property type="nucleotide sequence ID" value="NZ_JBHSWH010000001.1"/>
</dbReference>
<dbReference type="Proteomes" id="UP001596298">
    <property type="component" value="Unassembled WGS sequence"/>
</dbReference>
<dbReference type="GO" id="GO:0032259">
    <property type="term" value="P:methylation"/>
    <property type="evidence" value="ECO:0007669"/>
    <property type="project" value="UniProtKB-KW"/>
</dbReference>
<evidence type="ECO:0000256" key="1">
    <source>
        <dbReference type="ARBA" id="ARBA00022679"/>
    </source>
</evidence>
<evidence type="ECO:0000313" key="4">
    <source>
        <dbReference type="Proteomes" id="UP001596298"/>
    </source>
</evidence>